<comment type="similarity">
    <text evidence="1 4">Belongs to the 5-formyltetrahydrofolate cyclo-ligase family.</text>
</comment>
<dbReference type="EC" id="6.3.3.2" evidence="4"/>
<dbReference type="InterPro" id="IPR024185">
    <property type="entry name" value="FTHF_cligase-like_sf"/>
</dbReference>
<reference evidence="5 6" key="1">
    <citation type="submission" date="2022-01" db="EMBL/GenBank/DDBJ databases">
        <title>Maritalea mediterranea sp. nov., isolated from marine plastic residues from the Malva-rosa beach (Valencia, Spain).</title>
        <authorList>
            <person name="Vidal-Verdu A."/>
            <person name="Molina-Menor E."/>
            <person name="Pascual J."/>
            <person name="Pereto J."/>
            <person name="Porcar M."/>
        </authorList>
    </citation>
    <scope>NUCLEOTIDE SEQUENCE [LARGE SCALE GENOMIC DNA]</scope>
    <source>
        <strain evidence="5 6">P4.10X</strain>
    </source>
</reference>
<proteinExistence type="inferred from homology"/>
<dbReference type="SUPFAM" id="SSF100950">
    <property type="entry name" value="NagB/RpiA/CoA transferase-like"/>
    <property type="match status" value="1"/>
</dbReference>
<keyword evidence="3 4" id="KW-0067">ATP-binding</keyword>
<dbReference type="Proteomes" id="UP001201217">
    <property type="component" value="Unassembled WGS sequence"/>
</dbReference>
<comment type="catalytic activity">
    <reaction evidence="4">
        <text>(6S)-5-formyl-5,6,7,8-tetrahydrofolate + ATP = (6R)-5,10-methenyltetrahydrofolate + ADP + phosphate</text>
        <dbReference type="Rhea" id="RHEA:10488"/>
        <dbReference type="ChEBI" id="CHEBI:30616"/>
        <dbReference type="ChEBI" id="CHEBI:43474"/>
        <dbReference type="ChEBI" id="CHEBI:57455"/>
        <dbReference type="ChEBI" id="CHEBI:57457"/>
        <dbReference type="ChEBI" id="CHEBI:456216"/>
        <dbReference type="EC" id="6.3.3.2"/>
    </reaction>
</comment>
<organism evidence="5 6">
    <name type="scientific">Maritalea mediterranea</name>
    <dbReference type="NCBI Taxonomy" id="2909667"/>
    <lineage>
        <taxon>Bacteria</taxon>
        <taxon>Pseudomonadati</taxon>
        <taxon>Pseudomonadota</taxon>
        <taxon>Alphaproteobacteria</taxon>
        <taxon>Hyphomicrobiales</taxon>
        <taxon>Devosiaceae</taxon>
        <taxon>Maritalea</taxon>
    </lineage>
</organism>
<keyword evidence="4" id="KW-0479">Metal-binding</keyword>
<gene>
    <name evidence="5" type="ORF">L1I42_14880</name>
</gene>
<dbReference type="InterPro" id="IPR037171">
    <property type="entry name" value="NagB/RpiA_transferase-like"/>
</dbReference>
<evidence type="ECO:0000313" key="6">
    <source>
        <dbReference type="Proteomes" id="UP001201217"/>
    </source>
</evidence>
<dbReference type="NCBIfam" id="TIGR02727">
    <property type="entry name" value="MTHFS_bact"/>
    <property type="match status" value="1"/>
</dbReference>
<dbReference type="Pfam" id="PF01812">
    <property type="entry name" value="5-FTHF_cyc-lig"/>
    <property type="match status" value="1"/>
</dbReference>
<dbReference type="Gene3D" id="3.40.50.10420">
    <property type="entry name" value="NagB/RpiA/CoA transferase-like"/>
    <property type="match status" value="1"/>
</dbReference>
<keyword evidence="2 4" id="KW-0547">Nucleotide-binding</keyword>
<keyword evidence="5" id="KW-0436">Ligase</keyword>
<sequence>MGEKPCFSEKIIGGHVVDPQTMNDVAVFRRSERQRLYEQRKCISPDARNEASIELSSALDKVIGDVSGLKIAANWPIRGEFDLRDWMRDCHVKGASIALPVVKQKNAPVEFHEWQPETKMKLGHWRIPVPYNEHPISPDVVVVPLLGFDKAKYRLGNGGGYYDRTLAQMDDRTKVIGVGYTQSAMDTIFPMPWDIAMDVIVLDDGQVF</sequence>
<evidence type="ECO:0000256" key="2">
    <source>
        <dbReference type="ARBA" id="ARBA00022741"/>
    </source>
</evidence>
<accession>A0ABS9EA71</accession>
<evidence type="ECO:0000256" key="4">
    <source>
        <dbReference type="RuleBase" id="RU361279"/>
    </source>
</evidence>
<protein>
    <recommendedName>
        <fullName evidence="4">5-formyltetrahydrofolate cyclo-ligase</fullName>
        <ecNumber evidence="4">6.3.3.2</ecNumber>
    </recommendedName>
</protein>
<keyword evidence="6" id="KW-1185">Reference proteome</keyword>
<dbReference type="PANTHER" id="PTHR23407:SF1">
    <property type="entry name" value="5-FORMYLTETRAHYDROFOLATE CYCLO-LIGASE"/>
    <property type="match status" value="1"/>
</dbReference>
<comment type="cofactor">
    <cofactor evidence="4">
        <name>Mg(2+)</name>
        <dbReference type="ChEBI" id="CHEBI:18420"/>
    </cofactor>
</comment>
<evidence type="ECO:0000256" key="1">
    <source>
        <dbReference type="ARBA" id="ARBA00010638"/>
    </source>
</evidence>
<dbReference type="EMBL" id="JAKGTI010000003">
    <property type="protein sequence ID" value="MCF4099777.1"/>
    <property type="molecule type" value="Genomic_DNA"/>
</dbReference>
<keyword evidence="4" id="KW-0460">Magnesium</keyword>
<dbReference type="PIRSF" id="PIRSF006806">
    <property type="entry name" value="FTHF_cligase"/>
    <property type="match status" value="1"/>
</dbReference>
<dbReference type="GO" id="GO:0030272">
    <property type="term" value="F:5-formyltetrahydrofolate cyclo-ligase activity"/>
    <property type="evidence" value="ECO:0007669"/>
    <property type="project" value="UniProtKB-EC"/>
</dbReference>
<dbReference type="PANTHER" id="PTHR23407">
    <property type="entry name" value="ATPASE INHIBITOR/5-FORMYLTETRAHYDROFOLATE CYCLO-LIGASE"/>
    <property type="match status" value="1"/>
</dbReference>
<evidence type="ECO:0000313" key="5">
    <source>
        <dbReference type="EMBL" id="MCF4099777.1"/>
    </source>
</evidence>
<dbReference type="RefSeq" id="WP_236115483.1">
    <property type="nucleotide sequence ID" value="NZ_JAKGTI010000003.1"/>
</dbReference>
<comment type="caution">
    <text evidence="5">The sequence shown here is derived from an EMBL/GenBank/DDBJ whole genome shotgun (WGS) entry which is preliminary data.</text>
</comment>
<evidence type="ECO:0000256" key="3">
    <source>
        <dbReference type="ARBA" id="ARBA00022840"/>
    </source>
</evidence>
<dbReference type="InterPro" id="IPR002698">
    <property type="entry name" value="FTHF_cligase"/>
</dbReference>
<name>A0ABS9EA71_9HYPH</name>